<proteinExistence type="predicted"/>
<keyword evidence="3" id="KW-1185">Reference proteome</keyword>
<keyword evidence="1" id="KW-0732">Signal</keyword>
<feature type="chain" id="PRO_5012120444" description="Thioredoxin domain-containing protein" evidence="1">
    <location>
        <begin position="24"/>
        <end position="142"/>
    </location>
</feature>
<dbReference type="PROSITE" id="PS51257">
    <property type="entry name" value="PROKAR_LIPOPROTEIN"/>
    <property type="match status" value="1"/>
</dbReference>
<evidence type="ECO:0000313" key="2">
    <source>
        <dbReference type="EMBL" id="SKC23722.1"/>
    </source>
</evidence>
<dbReference type="InterPro" id="IPR036249">
    <property type="entry name" value="Thioredoxin-like_sf"/>
</dbReference>
<name>A0A1T5HSY5_9BACT</name>
<accession>A0A1T5HSY5</accession>
<evidence type="ECO:0008006" key="4">
    <source>
        <dbReference type="Google" id="ProtNLM"/>
    </source>
</evidence>
<dbReference type="AlphaFoldDB" id="A0A1T5HSY5"/>
<dbReference type="KEGG" id="asx:CDL62_08845"/>
<dbReference type="OrthoDB" id="5524063at2"/>
<feature type="signal peptide" evidence="1">
    <location>
        <begin position="1"/>
        <end position="23"/>
    </location>
</feature>
<dbReference type="STRING" id="889453.SAMN03080601_03007"/>
<dbReference type="EMBL" id="FUYV01000020">
    <property type="protein sequence ID" value="SKC23722.1"/>
    <property type="molecule type" value="Genomic_DNA"/>
</dbReference>
<gene>
    <name evidence="2" type="ORF">SAMN03080601_03007</name>
</gene>
<evidence type="ECO:0000313" key="3">
    <source>
        <dbReference type="Proteomes" id="UP000191055"/>
    </source>
</evidence>
<sequence>MIKRTFLAIAVVLAVISCGQSQSGQSGQKSASLSEADDAKVKVYYFHGRMRCPTCVNIQEVVQNTVNDNFAGNEDVAFLEVDFSDRANAHLADKYEIAWSSVVIATEDEHTNITEQAFAMVMNNPEGLKSLVMAETQKFLDK</sequence>
<organism evidence="2 3">
    <name type="scientific">Alkalitalea saponilacus</name>
    <dbReference type="NCBI Taxonomy" id="889453"/>
    <lineage>
        <taxon>Bacteria</taxon>
        <taxon>Pseudomonadati</taxon>
        <taxon>Bacteroidota</taxon>
        <taxon>Bacteroidia</taxon>
        <taxon>Marinilabiliales</taxon>
        <taxon>Marinilabiliaceae</taxon>
        <taxon>Alkalitalea</taxon>
    </lineage>
</organism>
<dbReference type="Proteomes" id="UP000191055">
    <property type="component" value="Unassembled WGS sequence"/>
</dbReference>
<dbReference type="InterPro" id="IPR047698">
    <property type="entry name" value="ArsF-like"/>
</dbReference>
<dbReference type="NCBIfam" id="NF040494">
    <property type="entry name" value="nitrored_ArsF"/>
    <property type="match status" value="1"/>
</dbReference>
<dbReference type="SUPFAM" id="SSF52833">
    <property type="entry name" value="Thioredoxin-like"/>
    <property type="match status" value="1"/>
</dbReference>
<dbReference type="RefSeq" id="WP_079558683.1">
    <property type="nucleotide sequence ID" value="NZ_CP021904.1"/>
</dbReference>
<protein>
    <recommendedName>
        <fullName evidence="4">Thioredoxin domain-containing protein</fullName>
    </recommendedName>
</protein>
<reference evidence="2 3" key="1">
    <citation type="submission" date="2017-02" db="EMBL/GenBank/DDBJ databases">
        <authorList>
            <person name="Peterson S.W."/>
        </authorList>
    </citation>
    <scope>NUCLEOTIDE SEQUENCE [LARGE SCALE GENOMIC DNA]</scope>
    <source>
        <strain evidence="2 3">DSM 24412</strain>
    </source>
</reference>
<evidence type="ECO:0000256" key="1">
    <source>
        <dbReference type="SAM" id="SignalP"/>
    </source>
</evidence>